<dbReference type="EMBL" id="DXEW01000023">
    <property type="protein sequence ID" value="HIX50508.1"/>
    <property type="molecule type" value="Genomic_DNA"/>
</dbReference>
<dbReference type="PANTHER" id="PTHR46558">
    <property type="entry name" value="TRACRIPTIONAL REGULATORY PROTEIN-RELATED-RELATED"/>
    <property type="match status" value="1"/>
</dbReference>
<dbReference type="PANTHER" id="PTHR46558:SF11">
    <property type="entry name" value="HTH-TYPE TRANSCRIPTIONAL REGULATOR XRE"/>
    <property type="match status" value="1"/>
</dbReference>
<keyword evidence="2" id="KW-1133">Transmembrane helix</keyword>
<accession>A0A9D1W0X6</accession>
<dbReference type="Pfam" id="PF01381">
    <property type="entry name" value="HTH_3"/>
    <property type="match status" value="1"/>
</dbReference>
<dbReference type="InterPro" id="IPR001387">
    <property type="entry name" value="Cro/C1-type_HTH"/>
</dbReference>
<dbReference type="Proteomes" id="UP000886847">
    <property type="component" value="Unassembled WGS sequence"/>
</dbReference>
<feature type="domain" description="HTH cro/C1-type" evidence="3">
    <location>
        <begin position="7"/>
        <end position="61"/>
    </location>
</feature>
<reference evidence="4" key="2">
    <citation type="submission" date="2021-04" db="EMBL/GenBank/DDBJ databases">
        <authorList>
            <person name="Gilroy R."/>
        </authorList>
    </citation>
    <scope>NUCLEOTIDE SEQUENCE</scope>
    <source>
        <strain evidence="4">2189</strain>
    </source>
</reference>
<evidence type="ECO:0000313" key="5">
    <source>
        <dbReference type="Proteomes" id="UP000886847"/>
    </source>
</evidence>
<evidence type="ECO:0000259" key="3">
    <source>
        <dbReference type="PROSITE" id="PS50943"/>
    </source>
</evidence>
<keyword evidence="2" id="KW-0812">Transmembrane</keyword>
<organism evidence="4 5">
    <name type="scientific">Candidatus Borkfalkia faecavium</name>
    <dbReference type="NCBI Taxonomy" id="2838508"/>
    <lineage>
        <taxon>Bacteria</taxon>
        <taxon>Bacillati</taxon>
        <taxon>Bacillota</taxon>
        <taxon>Clostridia</taxon>
        <taxon>Christensenellales</taxon>
        <taxon>Christensenellaceae</taxon>
        <taxon>Candidatus Borkfalkia</taxon>
    </lineage>
</organism>
<sequence>MTIDEKIAKARREKRLTQEELADRLGVSRQAVSKWESGAALPETDKLARLSGLLGVSCDYLLCDDAEEEQENASGRPKQEAEAAGQTLMEEKDARCLHRRRPLTGGGVAVVAILVVAGALLALLSAIMLFTVQDNIELYAPTFIILFFVGCALVLIGVIVKLFLNK</sequence>
<evidence type="ECO:0000313" key="4">
    <source>
        <dbReference type="EMBL" id="HIX50508.1"/>
    </source>
</evidence>
<evidence type="ECO:0000256" key="2">
    <source>
        <dbReference type="SAM" id="Phobius"/>
    </source>
</evidence>
<proteinExistence type="predicted"/>
<comment type="caution">
    <text evidence="4">The sequence shown here is derived from an EMBL/GenBank/DDBJ whole genome shotgun (WGS) entry which is preliminary data.</text>
</comment>
<keyword evidence="1" id="KW-0238">DNA-binding</keyword>
<protein>
    <submittedName>
        <fullName evidence="4">Helix-turn-helix domain-containing protein</fullName>
    </submittedName>
</protein>
<dbReference type="PROSITE" id="PS50943">
    <property type="entry name" value="HTH_CROC1"/>
    <property type="match status" value="1"/>
</dbReference>
<name>A0A9D1W0X6_9FIRM</name>
<dbReference type="SMART" id="SM00530">
    <property type="entry name" value="HTH_XRE"/>
    <property type="match status" value="1"/>
</dbReference>
<dbReference type="CDD" id="cd00093">
    <property type="entry name" value="HTH_XRE"/>
    <property type="match status" value="1"/>
</dbReference>
<gene>
    <name evidence="4" type="ORF">H9851_04430</name>
</gene>
<dbReference type="SUPFAM" id="SSF47413">
    <property type="entry name" value="lambda repressor-like DNA-binding domains"/>
    <property type="match status" value="1"/>
</dbReference>
<dbReference type="GO" id="GO:0003677">
    <property type="term" value="F:DNA binding"/>
    <property type="evidence" value="ECO:0007669"/>
    <property type="project" value="UniProtKB-KW"/>
</dbReference>
<dbReference type="InterPro" id="IPR010982">
    <property type="entry name" value="Lambda_DNA-bd_dom_sf"/>
</dbReference>
<evidence type="ECO:0000256" key="1">
    <source>
        <dbReference type="ARBA" id="ARBA00023125"/>
    </source>
</evidence>
<reference evidence="4" key="1">
    <citation type="journal article" date="2021" name="PeerJ">
        <title>Extensive microbial diversity within the chicken gut microbiome revealed by metagenomics and culture.</title>
        <authorList>
            <person name="Gilroy R."/>
            <person name="Ravi A."/>
            <person name="Getino M."/>
            <person name="Pursley I."/>
            <person name="Horton D.L."/>
            <person name="Alikhan N.F."/>
            <person name="Baker D."/>
            <person name="Gharbi K."/>
            <person name="Hall N."/>
            <person name="Watson M."/>
            <person name="Adriaenssens E.M."/>
            <person name="Foster-Nyarko E."/>
            <person name="Jarju S."/>
            <person name="Secka A."/>
            <person name="Antonio M."/>
            <person name="Oren A."/>
            <person name="Chaudhuri R.R."/>
            <person name="La Ragione R."/>
            <person name="Hildebrand F."/>
            <person name="Pallen M.J."/>
        </authorList>
    </citation>
    <scope>NUCLEOTIDE SEQUENCE</scope>
    <source>
        <strain evidence="4">2189</strain>
    </source>
</reference>
<feature type="transmembrane region" description="Helical" evidence="2">
    <location>
        <begin position="138"/>
        <end position="164"/>
    </location>
</feature>
<feature type="transmembrane region" description="Helical" evidence="2">
    <location>
        <begin position="108"/>
        <end position="132"/>
    </location>
</feature>
<dbReference type="AlphaFoldDB" id="A0A9D1W0X6"/>
<keyword evidence="2" id="KW-0472">Membrane</keyword>
<dbReference type="Gene3D" id="1.10.260.40">
    <property type="entry name" value="lambda repressor-like DNA-binding domains"/>
    <property type="match status" value="1"/>
</dbReference>